<feature type="domain" description="Bacteriophage phiJL001 Gp84 C-terminal" evidence="1">
    <location>
        <begin position="204"/>
        <end position="281"/>
    </location>
</feature>
<protein>
    <submittedName>
        <fullName evidence="2">Phage associated protein</fullName>
    </submittedName>
</protein>
<gene>
    <name evidence="2" type="ORF">NCTC10295_02158</name>
</gene>
<reference evidence="2 3" key="1">
    <citation type="submission" date="2018-06" db="EMBL/GenBank/DDBJ databases">
        <authorList>
            <consortium name="Pathogen Informatics"/>
            <person name="Doyle S."/>
        </authorList>
    </citation>
    <scope>NUCLEOTIDE SEQUENCE [LARGE SCALE GENOMIC DNA]</scope>
    <source>
        <strain evidence="2 3">NCTC10295</strain>
    </source>
</reference>
<dbReference type="RefSeq" id="WP_066075671.1">
    <property type="nucleotide sequence ID" value="NZ_CP181246.1"/>
</dbReference>
<keyword evidence="3" id="KW-1185">Reference proteome</keyword>
<name>A0A378ULH6_BERDE</name>
<sequence>MKTANQELIDLLHGSDEFLMADLYTFTLSDGTVLRHTSADAPVTWQMQHYEARQLIISRGATRVTRGLEVDSNDLSITAADGYTLQGLPWPEAALGGALDGARVLIERAFFNDWQTVAGAVNIFQGRVSDVSGSRSAVNVTVKSDIELLNVSSPRNIYQAGCMRTLYDGGCKVSREAFTVTGRVTANSADGSSLLCNLPQPDKWFEQGVIKFTGGLNAGLSRTVKTHAGGVLSFALRLPHPPQAGDVFKIHPGCDGTKETCDKKFHNLVHFRGFPYIPAADTVT</sequence>
<accession>A0A378ULH6</accession>
<evidence type="ECO:0000313" key="3">
    <source>
        <dbReference type="Proteomes" id="UP000254651"/>
    </source>
</evidence>
<organism evidence="2 3">
    <name type="scientific">Bergeriella denitrificans</name>
    <name type="common">Neisseria denitrificans</name>
    <dbReference type="NCBI Taxonomy" id="494"/>
    <lineage>
        <taxon>Bacteria</taxon>
        <taxon>Pseudomonadati</taxon>
        <taxon>Pseudomonadota</taxon>
        <taxon>Betaproteobacteria</taxon>
        <taxon>Neisseriales</taxon>
        <taxon>Neisseriaceae</taxon>
        <taxon>Bergeriella</taxon>
    </lineage>
</organism>
<evidence type="ECO:0000259" key="1">
    <source>
        <dbReference type="Pfam" id="PF09356"/>
    </source>
</evidence>
<proteinExistence type="predicted"/>
<dbReference type="Proteomes" id="UP000254651">
    <property type="component" value="Unassembled WGS sequence"/>
</dbReference>
<dbReference type="EMBL" id="UGQS01000002">
    <property type="protein sequence ID" value="STZ77341.1"/>
    <property type="molecule type" value="Genomic_DNA"/>
</dbReference>
<dbReference type="InterPro" id="IPR011928">
    <property type="entry name" value="Phage_phiJL001_Gp84"/>
</dbReference>
<dbReference type="InterPro" id="IPR018964">
    <property type="entry name" value="Phage_phiJL001_Gp84_C"/>
</dbReference>
<dbReference type="Pfam" id="PF09356">
    <property type="entry name" value="Phage_BR0599"/>
    <property type="match status" value="1"/>
</dbReference>
<evidence type="ECO:0000313" key="2">
    <source>
        <dbReference type="EMBL" id="STZ77341.1"/>
    </source>
</evidence>
<dbReference type="Pfam" id="PF09931">
    <property type="entry name" value="Phage_phiJL001_Gp84_N"/>
    <property type="match status" value="1"/>
</dbReference>
<dbReference type="NCBIfam" id="TIGR02218">
    <property type="entry name" value="phg_TIGR02218"/>
    <property type="match status" value="1"/>
</dbReference>
<dbReference type="AlphaFoldDB" id="A0A378ULH6"/>